<evidence type="ECO:0000259" key="2">
    <source>
        <dbReference type="PROSITE" id="PS50879"/>
    </source>
</evidence>
<dbReference type="PANTHER" id="PTHR48100">
    <property type="entry name" value="BROAD-SPECIFICITY PHOSPHATASE YOR283W-RELATED"/>
    <property type="match status" value="1"/>
</dbReference>
<dbReference type="Pfam" id="PF00300">
    <property type="entry name" value="His_Phos_1"/>
    <property type="match status" value="1"/>
</dbReference>
<dbReference type="InterPro" id="IPR012337">
    <property type="entry name" value="RNaseH-like_sf"/>
</dbReference>
<protein>
    <submittedName>
        <fullName evidence="3">Bifunctional RNase H/acid phosphatase</fullName>
    </submittedName>
</protein>
<evidence type="ECO:0000256" key="1">
    <source>
        <dbReference type="SAM" id="MobiDB-lite"/>
    </source>
</evidence>
<dbReference type="PANTHER" id="PTHR48100:SF62">
    <property type="entry name" value="GLUCOSYL-3-PHOSPHOGLYCERATE PHOSPHATASE"/>
    <property type="match status" value="1"/>
</dbReference>
<sequence length="504" mass="51393">MREFIVEADGGSRGNPGPAGYGCVVRDAATGEPLVERAEFIGVATNNVAEYRGLLAGLRAAHELDPTGRVHVRMDSKLVVEQMSGRWKIKHPDMKPLAMRAAAVFPAARVTYEWIPREHNKHADRLANEAMDAGSRGERWSASRPAGEPGTRVVTVPEPSGPPGDARAGAARARAALAVAGGPVPVGAGEGAVTAGVAAAGPGTPGGAGTPDGPRTPGEAGTPDGPRTPGEVVPGPAAGTQGAARAGAALAGTGGAGSVRPGAVAPVGSAPVERAPVERARADVRAARHVASVPPDLGAPTTFVLLRHGETPLTPLKRFSGSDGGDPALSDTGRRQAERVAAALAVRGTVQAVVSSPLSRCRETAGIVAARLGLAVSVEDGLRETGFGAWEGLTFAEVRARYPDDMDAWLADPEAAPTGGGESFAAVARRVSAARDDLIAAHAGRTVLLVSHVTPIKTLVRLALGAPQEALFRMELSAASLTAVAYYADGNASLRLLNDTSHLR</sequence>
<dbReference type="PROSITE" id="PS50879">
    <property type="entry name" value="RNASE_H_1"/>
    <property type="match status" value="1"/>
</dbReference>
<feature type="region of interest" description="Disordered" evidence="1">
    <location>
        <begin position="197"/>
        <end position="246"/>
    </location>
</feature>
<dbReference type="Gene3D" id="3.40.50.1240">
    <property type="entry name" value="Phosphoglycerate mutase-like"/>
    <property type="match status" value="1"/>
</dbReference>
<dbReference type="CDD" id="cd09279">
    <property type="entry name" value="RNase_HI_like"/>
    <property type="match status" value="1"/>
</dbReference>
<dbReference type="InterPro" id="IPR029033">
    <property type="entry name" value="His_PPase_superfam"/>
</dbReference>
<feature type="region of interest" description="Disordered" evidence="1">
    <location>
        <begin position="130"/>
        <end position="169"/>
    </location>
</feature>
<proteinExistence type="predicted"/>
<dbReference type="Pfam" id="PF13456">
    <property type="entry name" value="RVT_3"/>
    <property type="match status" value="1"/>
</dbReference>
<dbReference type="EMBL" id="JBHUDX010000047">
    <property type="protein sequence ID" value="MFD1659912.1"/>
    <property type="molecule type" value="Genomic_DNA"/>
</dbReference>
<dbReference type="SUPFAM" id="SSF53098">
    <property type="entry name" value="Ribonuclease H-like"/>
    <property type="match status" value="1"/>
</dbReference>
<feature type="compositionally biased region" description="Low complexity" evidence="1">
    <location>
        <begin position="235"/>
        <end position="246"/>
    </location>
</feature>
<dbReference type="InterPro" id="IPR050275">
    <property type="entry name" value="PGM_Phosphatase"/>
</dbReference>
<dbReference type="NCBIfam" id="NF005567">
    <property type="entry name" value="PRK07238.1"/>
    <property type="match status" value="1"/>
</dbReference>
<gene>
    <name evidence="3" type="ORF">ACFSL4_17345</name>
</gene>
<dbReference type="SMART" id="SM00855">
    <property type="entry name" value="PGAM"/>
    <property type="match status" value="1"/>
</dbReference>
<dbReference type="CDD" id="cd07067">
    <property type="entry name" value="HP_PGM_like"/>
    <property type="match status" value="1"/>
</dbReference>
<organism evidence="3 4">
    <name type="scientific">Streptomyces caeni</name>
    <dbReference type="NCBI Taxonomy" id="2307231"/>
    <lineage>
        <taxon>Bacteria</taxon>
        <taxon>Bacillati</taxon>
        <taxon>Actinomycetota</taxon>
        <taxon>Actinomycetes</taxon>
        <taxon>Kitasatosporales</taxon>
        <taxon>Streptomycetaceae</taxon>
        <taxon>Streptomyces</taxon>
    </lineage>
</organism>
<dbReference type="InterPro" id="IPR002156">
    <property type="entry name" value="RNaseH_domain"/>
</dbReference>
<comment type="caution">
    <text evidence="3">The sequence shown here is derived from an EMBL/GenBank/DDBJ whole genome shotgun (WGS) entry which is preliminary data.</text>
</comment>
<dbReference type="SUPFAM" id="SSF53254">
    <property type="entry name" value="Phosphoglycerate mutase-like"/>
    <property type="match status" value="1"/>
</dbReference>
<name>A0ABW4IS44_9ACTN</name>
<evidence type="ECO:0000313" key="4">
    <source>
        <dbReference type="Proteomes" id="UP001597261"/>
    </source>
</evidence>
<keyword evidence="4" id="KW-1185">Reference proteome</keyword>
<evidence type="ECO:0000313" key="3">
    <source>
        <dbReference type="EMBL" id="MFD1659912.1"/>
    </source>
</evidence>
<dbReference type="Proteomes" id="UP001597261">
    <property type="component" value="Unassembled WGS sequence"/>
</dbReference>
<reference evidence="4" key="1">
    <citation type="journal article" date="2019" name="Int. J. Syst. Evol. Microbiol.">
        <title>The Global Catalogue of Microorganisms (GCM) 10K type strain sequencing project: providing services to taxonomists for standard genome sequencing and annotation.</title>
        <authorList>
            <consortium name="The Broad Institute Genomics Platform"/>
            <consortium name="The Broad Institute Genome Sequencing Center for Infectious Disease"/>
            <person name="Wu L."/>
            <person name="Ma J."/>
        </authorList>
    </citation>
    <scope>NUCLEOTIDE SEQUENCE [LARGE SCALE GENOMIC DNA]</scope>
    <source>
        <strain evidence="4">CGMCC 1.12470</strain>
    </source>
</reference>
<dbReference type="InterPro" id="IPR013078">
    <property type="entry name" value="His_Pase_superF_clade-1"/>
</dbReference>
<dbReference type="InterPro" id="IPR036397">
    <property type="entry name" value="RNaseH_sf"/>
</dbReference>
<dbReference type="RefSeq" id="WP_381083499.1">
    <property type="nucleotide sequence ID" value="NZ_JBHUDX010000047.1"/>
</dbReference>
<accession>A0ABW4IS44</accession>
<feature type="domain" description="RNase H type-1" evidence="2">
    <location>
        <begin position="1"/>
        <end position="132"/>
    </location>
</feature>
<dbReference type="Gene3D" id="3.30.420.10">
    <property type="entry name" value="Ribonuclease H-like superfamily/Ribonuclease H"/>
    <property type="match status" value="1"/>
</dbReference>